<comment type="caution">
    <text evidence="7">The sequence shown here is derived from an EMBL/GenBank/DDBJ whole genome shotgun (WGS) entry which is preliminary data.</text>
</comment>
<dbReference type="GO" id="GO:0005886">
    <property type="term" value="C:plasma membrane"/>
    <property type="evidence" value="ECO:0007669"/>
    <property type="project" value="TreeGrafter"/>
</dbReference>
<feature type="domain" description="F-box" evidence="5">
    <location>
        <begin position="569"/>
        <end position="615"/>
    </location>
</feature>
<accession>A0A8J4V555</accession>
<organism evidence="7 8">
    <name type="scientific">Polysphondylium violaceum</name>
    <dbReference type="NCBI Taxonomy" id="133409"/>
    <lineage>
        <taxon>Eukaryota</taxon>
        <taxon>Amoebozoa</taxon>
        <taxon>Evosea</taxon>
        <taxon>Eumycetozoa</taxon>
        <taxon>Dictyostelia</taxon>
        <taxon>Dictyosteliales</taxon>
        <taxon>Dictyosteliaceae</taxon>
        <taxon>Polysphondylium</taxon>
    </lineage>
</organism>
<evidence type="ECO:0000259" key="5">
    <source>
        <dbReference type="PROSITE" id="PS50181"/>
    </source>
</evidence>
<feature type="compositionally biased region" description="Low complexity" evidence="3">
    <location>
        <begin position="7"/>
        <end position="43"/>
    </location>
</feature>
<dbReference type="InterPro" id="IPR036047">
    <property type="entry name" value="F-box-like_dom_sf"/>
</dbReference>
<evidence type="ECO:0000256" key="1">
    <source>
        <dbReference type="ARBA" id="ARBA00022658"/>
    </source>
</evidence>
<dbReference type="CDD" id="cd06224">
    <property type="entry name" value="REM"/>
    <property type="match status" value="1"/>
</dbReference>
<dbReference type="PANTHER" id="PTHR23113">
    <property type="entry name" value="GUANINE NUCLEOTIDE EXCHANGE FACTOR"/>
    <property type="match status" value="1"/>
</dbReference>
<dbReference type="Proteomes" id="UP000695562">
    <property type="component" value="Unassembled WGS sequence"/>
</dbReference>
<feature type="region of interest" description="Disordered" evidence="3">
    <location>
        <begin position="1"/>
        <end position="59"/>
    </location>
</feature>
<dbReference type="PROSITE" id="PS50181">
    <property type="entry name" value="FBOX"/>
    <property type="match status" value="2"/>
</dbReference>
<dbReference type="PROSITE" id="PS50009">
    <property type="entry name" value="RASGEF_CAT"/>
    <property type="match status" value="1"/>
</dbReference>
<feature type="compositionally biased region" description="Low complexity" evidence="3">
    <location>
        <begin position="828"/>
        <end position="853"/>
    </location>
</feature>
<dbReference type="InterPro" id="IPR001895">
    <property type="entry name" value="RASGEF_cat_dom"/>
</dbReference>
<dbReference type="Pfam" id="PF00618">
    <property type="entry name" value="RasGEF_N"/>
    <property type="match status" value="1"/>
</dbReference>
<feature type="domain" description="F-box" evidence="5">
    <location>
        <begin position="279"/>
        <end position="327"/>
    </location>
</feature>
<evidence type="ECO:0000313" key="7">
    <source>
        <dbReference type="EMBL" id="KAF2074282.1"/>
    </source>
</evidence>
<feature type="compositionally biased region" description="Low complexity" evidence="3">
    <location>
        <begin position="170"/>
        <end position="189"/>
    </location>
</feature>
<proteinExistence type="predicted"/>
<evidence type="ECO:0000256" key="3">
    <source>
        <dbReference type="SAM" id="MobiDB-lite"/>
    </source>
</evidence>
<dbReference type="PANTHER" id="PTHR23113:SF201">
    <property type="entry name" value="RAS GUANINE NUCLEOTIDE EXCHANGE FACTOR G"/>
    <property type="match status" value="1"/>
</dbReference>
<feature type="domain" description="N-terminal Ras-GEF" evidence="6">
    <location>
        <begin position="920"/>
        <end position="1048"/>
    </location>
</feature>
<evidence type="ECO:0000259" key="4">
    <source>
        <dbReference type="PROSITE" id="PS50009"/>
    </source>
</evidence>
<name>A0A8J4V555_9MYCE</name>
<dbReference type="Pfam" id="PF00617">
    <property type="entry name" value="RasGEF"/>
    <property type="match status" value="1"/>
</dbReference>
<dbReference type="Gene3D" id="1.20.870.10">
    <property type="entry name" value="Son of sevenless (SoS) protein Chain: S domain 1"/>
    <property type="match status" value="1"/>
</dbReference>
<dbReference type="Gene3D" id="1.20.1280.50">
    <property type="match status" value="2"/>
</dbReference>
<feature type="region of interest" description="Disordered" evidence="3">
    <location>
        <begin position="399"/>
        <end position="428"/>
    </location>
</feature>
<feature type="compositionally biased region" description="Low complexity" evidence="3">
    <location>
        <begin position="796"/>
        <end position="817"/>
    </location>
</feature>
<dbReference type="Gene3D" id="1.10.840.10">
    <property type="entry name" value="Ras guanine-nucleotide exchange factors catalytic domain"/>
    <property type="match status" value="1"/>
</dbReference>
<protein>
    <recommendedName>
        <fullName evidence="9">Ras guanine nucleotide exchange factor</fullName>
    </recommendedName>
</protein>
<dbReference type="EMBL" id="AJWJ01000155">
    <property type="protein sequence ID" value="KAF2074282.1"/>
    <property type="molecule type" value="Genomic_DNA"/>
</dbReference>
<dbReference type="SMART" id="SM00256">
    <property type="entry name" value="FBOX"/>
    <property type="match status" value="2"/>
</dbReference>
<evidence type="ECO:0000313" key="8">
    <source>
        <dbReference type="Proteomes" id="UP000695562"/>
    </source>
</evidence>
<reference evidence="7" key="1">
    <citation type="submission" date="2020-01" db="EMBL/GenBank/DDBJ databases">
        <title>Development of genomics and gene disruption for Polysphondylium violaceum indicates a role for the polyketide synthase stlB in stalk morphogenesis.</title>
        <authorList>
            <person name="Narita B."/>
            <person name="Kawabe Y."/>
            <person name="Kin K."/>
            <person name="Saito T."/>
            <person name="Gibbs R."/>
            <person name="Kuspa A."/>
            <person name="Muzny D."/>
            <person name="Queller D."/>
            <person name="Richards S."/>
            <person name="Strassman J."/>
            <person name="Sucgang R."/>
            <person name="Worley K."/>
            <person name="Schaap P."/>
        </authorList>
    </citation>
    <scope>NUCLEOTIDE SEQUENCE</scope>
    <source>
        <strain evidence="7">QSvi11</strain>
    </source>
</reference>
<keyword evidence="8" id="KW-1185">Reference proteome</keyword>
<feature type="region of interest" description="Disordered" evidence="3">
    <location>
        <begin position="89"/>
        <end position="204"/>
    </location>
</feature>
<feature type="region of interest" description="Disordered" evidence="3">
    <location>
        <begin position="796"/>
        <end position="853"/>
    </location>
</feature>
<dbReference type="SUPFAM" id="SSF81383">
    <property type="entry name" value="F-box domain"/>
    <property type="match status" value="2"/>
</dbReference>
<feature type="domain" description="Ras-GEF" evidence="4">
    <location>
        <begin position="1091"/>
        <end position="1322"/>
    </location>
</feature>
<dbReference type="Pfam" id="PF00646">
    <property type="entry name" value="F-box"/>
    <property type="match status" value="2"/>
</dbReference>
<dbReference type="InterPro" id="IPR036964">
    <property type="entry name" value="RASGEF_cat_dom_sf"/>
</dbReference>
<feature type="region of interest" description="Disordered" evidence="3">
    <location>
        <begin position="886"/>
        <end position="908"/>
    </location>
</feature>
<dbReference type="GO" id="GO:0005085">
    <property type="term" value="F:guanyl-nucleotide exchange factor activity"/>
    <property type="evidence" value="ECO:0007669"/>
    <property type="project" value="UniProtKB-KW"/>
</dbReference>
<dbReference type="InterPro" id="IPR023578">
    <property type="entry name" value="Ras_GEF_dom_sf"/>
</dbReference>
<dbReference type="SMART" id="SM00229">
    <property type="entry name" value="RasGEFN"/>
    <property type="match status" value="1"/>
</dbReference>
<feature type="compositionally biased region" description="Pro residues" evidence="3">
    <location>
        <begin position="818"/>
        <end position="827"/>
    </location>
</feature>
<dbReference type="CDD" id="cd00155">
    <property type="entry name" value="RasGEF"/>
    <property type="match status" value="1"/>
</dbReference>
<dbReference type="SUPFAM" id="SSF48366">
    <property type="entry name" value="Ras GEF"/>
    <property type="match status" value="2"/>
</dbReference>
<gene>
    <name evidence="7" type="ORF">CYY_004415</name>
</gene>
<dbReference type="InterPro" id="IPR008937">
    <property type="entry name" value="Ras-like_GEF"/>
</dbReference>
<feature type="region of interest" description="Disordered" evidence="3">
    <location>
        <begin position="706"/>
        <end position="739"/>
    </location>
</feature>
<feature type="compositionally biased region" description="Polar residues" evidence="3">
    <location>
        <begin position="1051"/>
        <end position="1063"/>
    </location>
</feature>
<dbReference type="PROSITE" id="PS50212">
    <property type="entry name" value="RASGEF_NTER"/>
    <property type="match status" value="1"/>
</dbReference>
<feature type="region of interest" description="Disordered" evidence="3">
    <location>
        <begin position="219"/>
        <end position="260"/>
    </location>
</feature>
<sequence length="1330" mass="148440">MNKHTTTKTSSSGNSNTTTSSVDDSMDNNNNSNNNTRSRSGSTHITVPLEQNNRLFDDHDPFTSRRFSGIISKDSLADFNLLLSLHDKQHQNQDHQQQQQTSPSSSFLNSNTSSSGGSSCSSNNNSPSLLKKRIGSGLKTVSSYNDDDESSSSEEEYDESPTQTNSILVSTSNKENSHSSKNNSNTYSHTRVRSTTSTDNPPTLATALLHSSNIKKMAAAASSSTTNTTTTTTLLSPSKKNNNGIIMKSGTTDSEEEDSELQIDKRVNAITTTTVSTSNTTIMNLNESLLLKIMSLLPIDDICITMCRVSKHFNNIIGSNQQLWKSLNAFYLKLYSDINDISIWEEDLQQPPTLSTSISSPSVYSTVKITKSSTLHGMLEKSRSSTIANNPFIMNSSVTSNNTPNSNTLEFNSISSATNSNNNSNTQNGIMSSTNIGAVNSSNIILNNVIRKFTPATSVPSTTEVIDFIDSCHLFQSRLLIKKLIQRYIVPREYQATLSDIEWQKMVERPIQLRVGKLLRKVVDQKKIQFDYSSIVLLKTFIKGYLTQQSEMSKGLHQGLQKKITQNKVFDITKMSDAILGKIFRNFEFKDLSNCTMVCQKWNKYIKTSNLWEQLYNFYRKKLLTEAFKNENQLDIWEDPNLDSIFVYYQNNCNSDKDKDTHSSNSSNNNNSIYQSPNIMTPLTISPSILAMNSNNMIQYPNASPFPSSSPFTSNPPTPISASPFVGSPQQSPLQSPVFSPTLQSTNLKLSNSNILSSSTCSTSSTISTCSSNVPTTITTVVNSTIQVPAILASLPSPRSINSNSSSSSSSSQSVFLPPLPPKPPTLSMPKSISLDSISSIPSSTSNPTTTIPNISIEEKEKEMDQPNDQIEQNNVDQQINNNNIHDILSSSPTTSTTTTTTTTTTTNTTPSTIKIITTSTPVQKHMNINQLVDKITSITMVTDISEVNACLATYRTFISTSQLVEKLLQRYHIPRPAQVRSILDWRQRIEVPIQIKVCKVLKKLIDDHFNDFSPTVVLVFKVFLAHIVDKNSPLTGHLIRSFSKKLATKNNLNPANNENGSTRKSKSQSKIGWMMSVRKPPQFSDILAIPAEEIAKQLTLIEFDIFSKIQSNEFLNQAWAKEKTFHLAPNIRAAIDRFNLVTKWVSTIILKEEKIRTRTKVMSKLLKVAKFLKTFSNYHTLMAILSGLADMPIYRLKFTQSELKPKIQKLSTELQNLMSVEGNHEAYRTELSNVDQKQSCIPYLGVYLKDLTFIQDDTNKTAATINMRQSMNLYHVLVNIQNFQKNPYTFEDFPKIRENLLNLSVLSEDNLYLLSVQREPRGCKRSDLL</sequence>
<feature type="compositionally biased region" description="Polar residues" evidence="3">
    <location>
        <begin position="193"/>
        <end position="204"/>
    </location>
</feature>
<dbReference type="GO" id="GO:0007265">
    <property type="term" value="P:Ras protein signal transduction"/>
    <property type="evidence" value="ECO:0007669"/>
    <property type="project" value="TreeGrafter"/>
</dbReference>
<feature type="compositionally biased region" description="Polar residues" evidence="3">
    <location>
        <begin position="728"/>
        <end position="739"/>
    </location>
</feature>
<dbReference type="OrthoDB" id="546434at2759"/>
<feature type="compositionally biased region" description="Low complexity" evidence="3">
    <location>
        <begin position="219"/>
        <end position="236"/>
    </location>
</feature>
<keyword evidence="1 2" id="KW-0344">Guanine-nucleotide releasing factor</keyword>
<evidence type="ECO:0008006" key="9">
    <source>
        <dbReference type="Google" id="ProtNLM"/>
    </source>
</evidence>
<dbReference type="InterPro" id="IPR001810">
    <property type="entry name" value="F-box_dom"/>
</dbReference>
<dbReference type="InterPro" id="IPR000651">
    <property type="entry name" value="Ras-like_Gua-exchang_fac_N"/>
</dbReference>
<feature type="compositionally biased region" description="Acidic residues" evidence="3">
    <location>
        <begin position="145"/>
        <end position="159"/>
    </location>
</feature>
<evidence type="ECO:0000259" key="6">
    <source>
        <dbReference type="PROSITE" id="PS50212"/>
    </source>
</evidence>
<evidence type="ECO:0000256" key="2">
    <source>
        <dbReference type="PROSITE-ProRule" id="PRU00168"/>
    </source>
</evidence>
<feature type="region of interest" description="Disordered" evidence="3">
    <location>
        <begin position="1051"/>
        <end position="1071"/>
    </location>
</feature>
<dbReference type="SMART" id="SM00147">
    <property type="entry name" value="RasGEF"/>
    <property type="match status" value="1"/>
</dbReference>
<feature type="compositionally biased region" description="Low complexity" evidence="3">
    <location>
        <begin position="94"/>
        <end position="129"/>
    </location>
</feature>